<dbReference type="OrthoDB" id="248233at2759"/>
<dbReference type="SUPFAM" id="SSF50465">
    <property type="entry name" value="EF-Tu/eEF-1alpha/eIF2-gamma C-terminal domain"/>
    <property type="match status" value="1"/>
</dbReference>
<dbReference type="SUPFAM" id="SSF50447">
    <property type="entry name" value="Translation proteins"/>
    <property type="match status" value="1"/>
</dbReference>
<dbReference type="GO" id="GO:0005525">
    <property type="term" value="F:GTP binding"/>
    <property type="evidence" value="ECO:0007669"/>
    <property type="project" value="UniProtKB-KW"/>
</dbReference>
<evidence type="ECO:0000256" key="1">
    <source>
        <dbReference type="ARBA" id="ARBA00022741"/>
    </source>
</evidence>
<evidence type="ECO:0000313" key="4">
    <source>
        <dbReference type="Proteomes" id="UP000230423"/>
    </source>
</evidence>
<dbReference type="Proteomes" id="UP000230423">
    <property type="component" value="Unassembled WGS sequence"/>
</dbReference>
<keyword evidence="1" id="KW-0547">Nucleotide-binding</keyword>
<organism evidence="3 4">
    <name type="scientific">Teladorsagia circumcincta</name>
    <name type="common">Brown stomach worm</name>
    <name type="synonym">Ostertagia circumcincta</name>
    <dbReference type="NCBI Taxonomy" id="45464"/>
    <lineage>
        <taxon>Eukaryota</taxon>
        <taxon>Metazoa</taxon>
        <taxon>Ecdysozoa</taxon>
        <taxon>Nematoda</taxon>
        <taxon>Chromadorea</taxon>
        <taxon>Rhabditida</taxon>
        <taxon>Rhabditina</taxon>
        <taxon>Rhabditomorpha</taxon>
        <taxon>Strongyloidea</taxon>
        <taxon>Trichostrongylidae</taxon>
        <taxon>Teladorsagia</taxon>
    </lineage>
</organism>
<reference evidence="3 4" key="1">
    <citation type="submission" date="2015-09" db="EMBL/GenBank/DDBJ databases">
        <title>Draft genome of the parasitic nematode Teladorsagia circumcincta isolate WARC Sus (inbred).</title>
        <authorList>
            <person name="Mitreva M."/>
        </authorList>
    </citation>
    <scope>NUCLEOTIDE SEQUENCE [LARGE SCALE GENOMIC DNA]</scope>
    <source>
        <strain evidence="3 4">S</strain>
    </source>
</reference>
<dbReference type="InterPro" id="IPR009000">
    <property type="entry name" value="Transl_B-barrel_sf"/>
</dbReference>
<keyword evidence="2" id="KW-0342">GTP-binding</keyword>
<evidence type="ECO:0000256" key="2">
    <source>
        <dbReference type="ARBA" id="ARBA00023134"/>
    </source>
</evidence>
<dbReference type="GO" id="GO:0003746">
    <property type="term" value="F:translation elongation factor activity"/>
    <property type="evidence" value="ECO:0007669"/>
    <property type="project" value="TreeGrafter"/>
</dbReference>
<keyword evidence="4" id="KW-1185">Reference proteome</keyword>
<dbReference type="PANTHER" id="PTHR43721:SF9">
    <property type="entry name" value="GTP-BINDING PROTEIN 1"/>
    <property type="match status" value="1"/>
</dbReference>
<dbReference type="Gene3D" id="2.40.30.10">
    <property type="entry name" value="Translation factors"/>
    <property type="match status" value="1"/>
</dbReference>
<gene>
    <name evidence="3" type="ORF">TELCIR_21415</name>
</gene>
<dbReference type="InterPro" id="IPR009001">
    <property type="entry name" value="Transl_elong_EF1A/Init_IF2_C"/>
</dbReference>
<dbReference type="PANTHER" id="PTHR43721">
    <property type="entry name" value="ELONGATION FACTOR TU-RELATED"/>
    <property type="match status" value="1"/>
</dbReference>
<proteinExistence type="predicted"/>
<dbReference type="EMBL" id="KZ367052">
    <property type="protein sequence ID" value="PIO57181.1"/>
    <property type="molecule type" value="Genomic_DNA"/>
</dbReference>
<dbReference type="AlphaFoldDB" id="A0A2G9TGV8"/>
<name>A0A2G9TGV8_TELCI</name>
<evidence type="ECO:0000313" key="3">
    <source>
        <dbReference type="EMBL" id="PIO57181.1"/>
    </source>
</evidence>
<accession>A0A2G9TGV8</accession>
<sequence length="117" mass="12963">MVRNTNDVVHAAVNFPSKRVCPIFQVSNVEGTNLDLLRQFLNIVPLRRTLCEGDPAHFQIDDVYWVEGVGTVVSGTVLAGTIKILILHHPTTIKPNYQAMLHIGSIRQTATLVSMTK</sequence>
<protein>
    <submittedName>
        <fullName evidence="3">Uncharacterized protein</fullName>
    </submittedName>
</protein>
<feature type="non-terminal residue" evidence="3">
    <location>
        <position position="117"/>
    </location>
</feature>
<dbReference type="InterPro" id="IPR050055">
    <property type="entry name" value="EF-Tu_GTPase"/>
</dbReference>